<protein>
    <recommendedName>
        <fullName evidence="6">Thioredoxin domain-containing protein</fullName>
    </recommendedName>
</protein>
<evidence type="ECO:0000256" key="3">
    <source>
        <dbReference type="ARBA" id="ARBA00022982"/>
    </source>
</evidence>
<dbReference type="PROSITE" id="PS51352">
    <property type="entry name" value="THIOREDOXIN_2"/>
    <property type="match status" value="1"/>
</dbReference>
<dbReference type="PROSITE" id="PS00194">
    <property type="entry name" value="THIOREDOXIN_1"/>
    <property type="match status" value="1"/>
</dbReference>
<dbReference type="InterPro" id="IPR036249">
    <property type="entry name" value="Thioredoxin-like_sf"/>
</dbReference>
<dbReference type="InterPro" id="IPR011990">
    <property type="entry name" value="TPR-like_helical_dom_sf"/>
</dbReference>
<dbReference type="RefSeq" id="WP_068803211.1">
    <property type="nucleotide sequence ID" value="NZ_CP014671.1"/>
</dbReference>
<dbReference type="SUPFAM" id="SSF52833">
    <property type="entry name" value="Thioredoxin-like"/>
    <property type="match status" value="1"/>
</dbReference>
<evidence type="ECO:0000256" key="2">
    <source>
        <dbReference type="ARBA" id="ARBA00022448"/>
    </source>
</evidence>
<dbReference type="InterPro" id="IPR013766">
    <property type="entry name" value="Thioredoxin_domain"/>
</dbReference>
<dbReference type="Gene3D" id="1.25.40.10">
    <property type="entry name" value="Tetratricopeptide repeat domain"/>
    <property type="match status" value="1"/>
</dbReference>
<dbReference type="FunCoup" id="A0A1B1YS62">
    <property type="interactions" value="137"/>
</dbReference>
<dbReference type="InParanoid" id="A0A1B1YS62"/>
<dbReference type="CDD" id="cd02947">
    <property type="entry name" value="TRX_family"/>
    <property type="match status" value="1"/>
</dbReference>
<dbReference type="PRINTS" id="PR00421">
    <property type="entry name" value="THIOREDOXIN"/>
</dbReference>
<dbReference type="Proteomes" id="UP000092952">
    <property type="component" value="Chromosome"/>
</dbReference>
<organism evidence="7 8">
    <name type="scientific">Immundisolibacter cernigliae</name>
    <dbReference type="NCBI Taxonomy" id="1810504"/>
    <lineage>
        <taxon>Bacteria</taxon>
        <taxon>Pseudomonadati</taxon>
        <taxon>Pseudomonadota</taxon>
        <taxon>Gammaproteobacteria</taxon>
        <taxon>Immundisolibacterales</taxon>
        <taxon>Immundisolibacteraceae</taxon>
        <taxon>Immundisolibacter</taxon>
    </lineage>
</organism>
<dbReference type="Pfam" id="PF00085">
    <property type="entry name" value="Thioredoxin"/>
    <property type="match status" value="1"/>
</dbReference>
<dbReference type="PANTHER" id="PTHR45663:SF11">
    <property type="entry name" value="GEO12009P1"/>
    <property type="match status" value="1"/>
</dbReference>
<reference evidence="8" key="1">
    <citation type="submission" date="2016-03" db="EMBL/GenBank/DDBJ databases">
        <title>Complete genome sequence of Solimmundus cernigliae, representing a novel lineage of polycyclic aromatic hydrocarbon degraders within the Gammaproteobacteria.</title>
        <authorList>
            <person name="Singleton D.R."/>
            <person name="Dickey A.N."/>
            <person name="Scholl E.H."/>
            <person name="Wright F.A."/>
            <person name="Aitken M.D."/>
        </authorList>
    </citation>
    <scope>NUCLEOTIDE SEQUENCE [LARGE SCALE GENOMIC DNA]</scope>
    <source>
        <strain evidence="8">TR3.2</strain>
    </source>
</reference>
<evidence type="ECO:0000313" key="8">
    <source>
        <dbReference type="Proteomes" id="UP000092952"/>
    </source>
</evidence>
<name>A0A1B1YS62_9GAMM</name>
<keyword evidence="2" id="KW-0813">Transport</keyword>
<dbReference type="STRING" id="1810504.PG2T_05260"/>
<dbReference type="InterPro" id="IPR017937">
    <property type="entry name" value="Thioredoxin_CS"/>
</dbReference>
<evidence type="ECO:0000256" key="5">
    <source>
        <dbReference type="ARBA" id="ARBA00023284"/>
    </source>
</evidence>
<keyword evidence="3" id="KW-0249">Electron transport</keyword>
<dbReference type="FunFam" id="3.40.30.10:FF:000001">
    <property type="entry name" value="Thioredoxin"/>
    <property type="match status" value="1"/>
</dbReference>
<dbReference type="AlphaFoldDB" id="A0A1B1YS62"/>
<sequence length="268" mass="29259">MDYEVRDFQHDVIDASAQLPVVVDFWAAWCAPCKMLGPILEQLAASAQGRWKLATVDVDAQPALAQQYQVRGIPAVKLFIDGRLVDEFSGAMPQGALVQWLDSRIPTPARRQLAEARDHLAHGRREQARALLQAALIAEPELRDARGLLALALVLDDPEQALILAAGIREDADSFAAADAARVIAGLLTTDPAGLPPGPAQGDYQLALHALREGDIDVALGHFLDAIVSERAYLDDGARKACVALFELLGTEHPQLRDWRRRLQRALH</sequence>
<dbReference type="PANTHER" id="PTHR45663">
    <property type="entry name" value="GEO12009P1"/>
    <property type="match status" value="1"/>
</dbReference>
<dbReference type="Pfam" id="PF14561">
    <property type="entry name" value="TPR_20"/>
    <property type="match status" value="1"/>
</dbReference>
<dbReference type="GO" id="GO:0005737">
    <property type="term" value="C:cytoplasm"/>
    <property type="evidence" value="ECO:0007669"/>
    <property type="project" value="TreeGrafter"/>
</dbReference>
<keyword evidence="5" id="KW-0676">Redox-active center</keyword>
<dbReference type="OrthoDB" id="9790390at2"/>
<dbReference type="KEGG" id="gbi:PG2T_05260"/>
<dbReference type="Gene3D" id="3.40.30.10">
    <property type="entry name" value="Glutaredoxin"/>
    <property type="match status" value="1"/>
</dbReference>
<dbReference type="GO" id="GO:0006950">
    <property type="term" value="P:response to stress"/>
    <property type="evidence" value="ECO:0007669"/>
    <property type="project" value="UniProtKB-ARBA"/>
</dbReference>
<evidence type="ECO:0000256" key="4">
    <source>
        <dbReference type="ARBA" id="ARBA00023157"/>
    </source>
</evidence>
<evidence type="ECO:0000256" key="1">
    <source>
        <dbReference type="ARBA" id="ARBA00008987"/>
    </source>
</evidence>
<dbReference type="GO" id="GO:0015035">
    <property type="term" value="F:protein-disulfide reductase activity"/>
    <property type="evidence" value="ECO:0007669"/>
    <property type="project" value="UniProtKB-ARBA"/>
</dbReference>
<gene>
    <name evidence="7" type="ORF">PG2T_05260</name>
</gene>
<feature type="domain" description="Thioredoxin" evidence="6">
    <location>
        <begin position="1"/>
        <end position="106"/>
    </location>
</feature>
<dbReference type="EMBL" id="CP014671">
    <property type="protein sequence ID" value="ANX03658.1"/>
    <property type="molecule type" value="Genomic_DNA"/>
</dbReference>
<keyword evidence="4" id="KW-1015">Disulfide bond</keyword>
<evidence type="ECO:0000313" key="7">
    <source>
        <dbReference type="EMBL" id="ANX03658.1"/>
    </source>
</evidence>
<keyword evidence="8" id="KW-1185">Reference proteome</keyword>
<proteinExistence type="inferred from homology"/>
<accession>A0A1B1YS62</accession>
<evidence type="ECO:0000259" key="6">
    <source>
        <dbReference type="PROSITE" id="PS51352"/>
    </source>
</evidence>
<comment type="similarity">
    <text evidence="1">Belongs to the thioredoxin family.</text>
</comment>